<dbReference type="PANTHER" id="PTHR43738">
    <property type="entry name" value="ABC TRANSPORTER, MEMBRANE PROTEIN"/>
    <property type="match status" value="1"/>
</dbReference>
<evidence type="ECO:0000256" key="3">
    <source>
        <dbReference type="ARBA" id="ARBA00022475"/>
    </source>
</evidence>
<accession>A0ABS8X6T7</accession>
<dbReference type="EMBL" id="JAJTND010000004">
    <property type="protein sequence ID" value="MCE3532499.1"/>
    <property type="molecule type" value="Genomic_DNA"/>
</dbReference>
<keyword evidence="10" id="KW-1185">Reference proteome</keyword>
<dbReference type="Proteomes" id="UP001320170">
    <property type="component" value="Unassembled WGS sequence"/>
</dbReference>
<feature type="transmembrane region" description="Helical" evidence="7">
    <location>
        <begin position="293"/>
        <end position="316"/>
    </location>
</feature>
<dbReference type="Pfam" id="PF02687">
    <property type="entry name" value="FtsX"/>
    <property type="match status" value="1"/>
</dbReference>
<organism evidence="9 10">
    <name type="scientific">Legionella resiliens</name>
    <dbReference type="NCBI Taxonomy" id="2905958"/>
    <lineage>
        <taxon>Bacteria</taxon>
        <taxon>Pseudomonadati</taxon>
        <taxon>Pseudomonadota</taxon>
        <taxon>Gammaproteobacteria</taxon>
        <taxon>Legionellales</taxon>
        <taxon>Legionellaceae</taxon>
        <taxon>Legionella</taxon>
    </lineage>
</organism>
<dbReference type="PANTHER" id="PTHR43738:SF1">
    <property type="entry name" value="HEMIN TRANSPORT SYSTEM PERMEASE PROTEIN HRTB-RELATED"/>
    <property type="match status" value="1"/>
</dbReference>
<keyword evidence="2" id="KW-0813">Transport</keyword>
<gene>
    <name evidence="9" type="ORF">LXO92_08925</name>
</gene>
<keyword evidence="5 7" id="KW-1133">Transmembrane helix</keyword>
<comment type="caution">
    <text evidence="9">The sequence shown here is derived from an EMBL/GenBank/DDBJ whole genome shotgun (WGS) entry which is preliminary data.</text>
</comment>
<feature type="transmembrane region" description="Helical" evidence="7">
    <location>
        <begin position="57"/>
        <end position="78"/>
    </location>
</feature>
<dbReference type="InterPro" id="IPR051125">
    <property type="entry name" value="ABC-4/HrtB_transporter"/>
</dbReference>
<evidence type="ECO:0000256" key="6">
    <source>
        <dbReference type="ARBA" id="ARBA00023136"/>
    </source>
</evidence>
<evidence type="ECO:0000313" key="10">
    <source>
        <dbReference type="Proteomes" id="UP001320170"/>
    </source>
</evidence>
<dbReference type="RefSeq" id="WP_232890811.1">
    <property type="nucleotide sequence ID" value="NZ_JAJSPM010000005.1"/>
</dbReference>
<evidence type="ECO:0000256" key="7">
    <source>
        <dbReference type="SAM" id="Phobius"/>
    </source>
</evidence>
<feature type="transmembrane region" description="Helical" evidence="7">
    <location>
        <begin position="30"/>
        <end position="51"/>
    </location>
</feature>
<evidence type="ECO:0000256" key="1">
    <source>
        <dbReference type="ARBA" id="ARBA00004651"/>
    </source>
</evidence>
<proteinExistence type="predicted"/>
<feature type="transmembrane region" description="Helical" evidence="7">
    <location>
        <begin position="328"/>
        <end position="346"/>
    </location>
</feature>
<keyword evidence="4 7" id="KW-0812">Transmembrane</keyword>
<keyword evidence="3" id="KW-1003">Cell membrane</keyword>
<feature type="domain" description="ABC3 transporter permease C-terminal" evidence="8">
    <location>
        <begin position="299"/>
        <end position="409"/>
    </location>
</feature>
<dbReference type="InterPro" id="IPR003838">
    <property type="entry name" value="ABC3_permease_C"/>
</dbReference>
<evidence type="ECO:0000259" key="8">
    <source>
        <dbReference type="Pfam" id="PF02687"/>
    </source>
</evidence>
<name>A0ABS8X6T7_9GAMM</name>
<feature type="transmembrane region" description="Helical" evidence="7">
    <location>
        <begin position="383"/>
        <end position="403"/>
    </location>
</feature>
<evidence type="ECO:0000256" key="4">
    <source>
        <dbReference type="ARBA" id="ARBA00022692"/>
    </source>
</evidence>
<evidence type="ECO:0000256" key="2">
    <source>
        <dbReference type="ARBA" id="ARBA00022448"/>
    </source>
</evidence>
<dbReference type="SUPFAM" id="SSF90123">
    <property type="entry name" value="ABC transporter transmembrane region"/>
    <property type="match status" value="1"/>
</dbReference>
<reference evidence="9 10" key="1">
    <citation type="journal article" date="2024" name="Pathogens">
        <title>Characterization of a Novel Species of Legionella Isolated from a Healthcare Facility: Legionella resiliens sp. nov.</title>
        <authorList>
            <person name="Cristino S."/>
            <person name="Pascale M.R."/>
            <person name="Marino F."/>
            <person name="Derelitto C."/>
            <person name="Salaris S."/>
            <person name="Orsini M."/>
            <person name="Squarzoni S."/>
            <person name="Grottola A."/>
            <person name="Girolamini L."/>
        </authorList>
    </citation>
    <scope>NUCLEOTIDE SEQUENCE [LARGE SCALE GENOMIC DNA]</scope>
    <source>
        <strain evidence="9 10">8cVS16</strain>
    </source>
</reference>
<evidence type="ECO:0000313" key="9">
    <source>
        <dbReference type="EMBL" id="MCE3532499.1"/>
    </source>
</evidence>
<dbReference type="InterPro" id="IPR036640">
    <property type="entry name" value="ABC1_TM_sf"/>
</dbReference>
<protein>
    <submittedName>
        <fullName evidence="9">ABC transporter permease</fullName>
    </submittedName>
</protein>
<comment type="subcellular location">
    <subcellularLocation>
        <location evidence="1">Cell membrane</location>
        <topology evidence="1">Multi-pass membrane protein</topology>
    </subcellularLocation>
</comment>
<sequence>MFKLLSAVMVKDKHIRVAQSTKFREMIRRIAHSLFNVTHINLFSVAFKMLVNSKRKFIGMVVGATFSAFIIMQQPAIYQGVTDRIVAPIRAITGVDLWVMTDNSFTFADPVRFGPIDVYRVRSIPGVLWAKQIYRSWQTMIYPKTAKTITWELIGVDPDTLLGLPDTMIAGDRSTIHRANSIIIDGYALKQFERPNKKSLQLGDKLVEGRNKWIITGITKPLRTYMYEPKAYMTSNHIPNISNKPSFILVKLKPSSNLYQVAFAIRNATGLLPLTPSQFIDRANKFFREKTPIIIAFIAIAIVGFIIGLVMMWQIFTNFVLTHLHQFGMLKMLGVSSSSLINMVLFQASIIGGLGYTLGLILTALFGFIFHDTTVAFHLTWQITLLGALGSSIIIVFSSYFAILKVLRLDTVELCRDSN</sequence>
<feature type="transmembrane region" description="Helical" evidence="7">
    <location>
        <begin position="353"/>
        <end position="371"/>
    </location>
</feature>
<keyword evidence="6 7" id="KW-0472">Membrane</keyword>
<evidence type="ECO:0000256" key="5">
    <source>
        <dbReference type="ARBA" id="ARBA00022989"/>
    </source>
</evidence>